<dbReference type="InterPro" id="IPR009218">
    <property type="entry name" value="HD_phosphohydro"/>
</dbReference>
<reference evidence="2" key="1">
    <citation type="journal article" date="2019" name="Int. J. Syst. Evol. Microbiol.">
        <title>The Global Catalogue of Microorganisms (GCM) 10K type strain sequencing project: providing services to taxonomists for standard genome sequencing and annotation.</title>
        <authorList>
            <consortium name="The Broad Institute Genomics Platform"/>
            <consortium name="The Broad Institute Genome Sequencing Center for Infectious Disease"/>
            <person name="Wu L."/>
            <person name="Ma J."/>
        </authorList>
    </citation>
    <scope>NUCLEOTIDE SEQUENCE [LARGE SCALE GENOMIC DNA]</scope>
    <source>
        <strain evidence="2">KCTC 42107</strain>
    </source>
</reference>
<gene>
    <name evidence="1" type="ORF">ACFSR3_16980</name>
</gene>
<dbReference type="PANTHER" id="PTHR21174:SF0">
    <property type="entry name" value="HD PHOSPHOHYDROLASE FAMILY PROTEIN-RELATED"/>
    <property type="match status" value="1"/>
</dbReference>
<dbReference type="Gene3D" id="1.10.3210.10">
    <property type="entry name" value="Hypothetical protein af1432"/>
    <property type="match status" value="1"/>
</dbReference>
<dbReference type="SUPFAM" id="SSF109604">
    <property type="entry name" value="HD-domain/PDEase-like"/>
    <property type="match status" value="1"/>
</dbReference>
<evidence type="ECO:0000313" key="2">
    <source>
        <dbReference type="Proteomes" id="UP001597480"/>
    </source>
</evidence>
<dbReference type="PANTHER" id="PTHR21174">
    <property type="match status" value="1"/>
</dbReference>
<dbReference type="EMBL" id="JBHUMD010000030">
    <property type="protein sequence ID" value="MFD2603761.1"/>
    <property type="molecule type" value="Genomic_DNA"/>
</dbReference>
<organism evidence="1 2">
    <name type="scientific">Flavobacterium suzhouense</name>
    <dbReference type="NCBI Taxonomy" id="1529638"/>
    <lineage>
        <taxon>Bacteria</taxon>
        <taxon>Pseudomonadati</taxon>
        <taxon>Bacteroidota</taxon>
        <taxon>Flavobacteriia</taxon>
        <taxon>Flavobacteriales</taxon>
        <taxon>Flavobacteriaceae</taxon>
        <taxon>Flavobacterium</taxon>
    </lineage>
</organism>
<proteinExistence type="predicted"/>
<dbReference type="RefSeq" id="WP_379822714.1">
    <property type="nucleotide sequence ID" value="NZ_JBHUMD010000030.1"/>
</dbReference>
<sequence>MLKGVFTSLLNKYTSEKSLIETLWDNIEQHYSSPKRHYHNLQHLENMLFQLETCREQITDWDTLLFSLFYHDIIYKVTSKENEDKSALAAIKALNSIGYPKEKVKLCAEQILATKSHELSTDNDTNLFTDADLSILGSEWEIYLEYSRQVRKEYAIYPDFMYNPGRKKALQHFLDMEYIFKTPFFRKKFEDQAKQNIHTEITLLSKE</sequence>
<evidence type="ECO:0000313" key="1">
    <source>
        <dbReference type="EMBL" id="MFD2603761.1"/>
    </source>
</evidence>
<keyword evidence="2" id="KW-1185">Reference proteome</keyword>
<comment type="caution">
    <text evidence="1">The sequence shown here is derived from an EMBL/GenBank/DDBJ whole genome shotgun (WGS) entry which is preliminary data.</text>
</comment>
<protein>
    <recommendedName>
        <fullName evidence="3">Metal-dependent HD superfamily phosphohydrolase</fullName>
    </recommendedName>
</protein>
<evidence type="ECO:0008006" key="3">
    <source>
        <dbReference type="Google" id="ProtNLM"/>
    </source>
</evidence>
<name>A0ABW5NYH4_9FLAO</name>
<accession>A0ABW5NYH4</accession>
<dbReference type="PIRSF" id="PIRSF035170">
    <property type="entry name" value="HD_phosphohydro"/>
    <property type="match status" value="1"/>
</dbReference>
<dbReference type="Proteomes" id="UP001597480">
    <property type="component" value="Unassembled WGS sequence"/>
</dbReference>